<dbReference type="GeneID" id="20815288"/>
<reference evidence="1" key="1">
    <citation type="submission" date="2013-12" db="EMBL/GenBank/DDBJ databases">
        <title>The Genome Sequence of Aphanomyces astaci APO3.</title>
        <authorList>
            <consortium name="The Broad Institute Genomics Platform"/>
            <person name="Russ C."/>
            <person name="Tyler B."/>
            <person name="van West P."/>
            <person name="Dieguez-Uribeondo J."/>
            <person name="Young S.K."/>
            <person name="Zeng Q."/>
            <person name="Gargeya S."/>
            <person name="Fitzgerald M."/>
            <person name="Abouelleil A."/>
            <person name="Alvarado L."/>
            <person name="Chapman S.B."/>
            <person name="Gainer-Dewar J."/>
            <person name="Goldberg J."/>
            <person name="Griggs A."/>
            <person name="Gujja S."/>
            <person name="Hansen M."/>
            <person name="Howarth C."/>
            <person name="Imamovic A."/>
            <person name="Ireland A."/>
            <person name="Larimer J."/>
            <person name="McCowan C."/>
            <person name="Murphy C."/>
            <person name="Pearson M."/>
            <person name="Poon T.W."/>
            <person name="Priest M."/>
            <person name="Roberts A."/>
            <person name="Saif S."/>
            <person name="Shea T."/>
            <person name="Sykes S."/>
            <person name="Wortman J."/>
            <person name="Nusbaum C."/>
            <person name="Birren B."/>
        </authorList>
    </citation>
    <scope>NUCLEOTIDE SEQUENCE [LARGE SCALE GENOMIC DNA]</scope>
    <source>
        <strain evidence="1">APO3</strain>
    </source>
</reference>
<evidence type="ECO:0000313" key="1">
    <source>
        <dbReference type="EMBL" id="ETV71402.1"/>
    </source>
</evidence>
<evidence type="ECO:0008006" key="2">
    <source>
        <dbReference type="Google" id="ProtNLM"/>
    </source>
</evidence>
<dbReference type="RefSeq" id="XP_009839067.1">
    <property type="nucleotide sequence ID" value="XM_009840765.1"/>
</dbReference>
<proteinExistence type="predicted"/>
<name>W4FV81_APHAT</name>
<dbReference type="EMBL" id="KI913160">
    <property type="protein sequence ID" value="ETV71402.1"/>
    <property type="molecule type" value="Genomic_DNA"/>
</dbReference>
<dbReference type="AlphaFoldDB" id="W4FV81"/>
<accession>W4FV81</accession>
<feature type="non-terminal residue" evidence="1">
    <location>
        <position position="1"/>
    </location>
</feature>
<dbReference type="OrthoDB" id="78440at2759"/>
<organism evidence="1">
    <name type="scientific">Aphanomyces astaci</name>
    <name type="common">Crayfish plague agent</name>
    <dbReference type="NCBI Taxonomy" id="112090"/>
    <lineage>
        <taxon>Eukaryota</taxon>
        <taxon>Sar</taxon>
        <taxon>Stramenopiles</taxon>
        <taxon>Oomycota</taxon>
        <taxon>Saprolegniomycetes</taxon>
        <taxon>Saprolegniales</taxon>
        <taxon>Verrucalvaceae</taxon>
        <taxon>Aphanomyces</taxon>
    </lineage>
</organism>
<dbReference type="VEuPathDB" id="FungiDB:H257_13292"/>
<gene>
    <name evidence="1" type="ORF">H257_13292</name>
</gene>
<sequence>MSESNLLAVPSEAAVVDRLIAHCDGYDVRRQFEQFAAMFVRLAQSVGVLILSPAHFYASHADLFSDFDVGDEHSHDRHALFQVSPADFYHQMTSLQNDLDCPNAALNLAMVLSSALNFDAFGLLMQREAIAQQQASKEADDMGLFGS</sequence>
<protein>
    <recommendedName>
        <fullName evidence="2">BART domain-containing protein</fullName>
    </recommendedName>
</protein>